<dbReference type="InterPro" id="IPR045609">
    <property type="entry name" value="DUF6451"/>
</dbReference>
<accession>A0A8S4G2P2</accession>
<keyword evidence="4" id="KW-1185">Reference proteome</keyword>
<sequence>MSEINTKKTIIDEFLTFVQNKIDIIDDVSLIQICATNFSDAEIDTGKSVLFQEISGARCVNRKGEDKKKKNIKDVIVLLKATDPDVQPTFVAKNLDRLPPVTFDHVDVTRLLKDLTLLKSEMLDLKTNSVSKSEFITLQDELSRLRSRWTPDQTRVAVQKKPFNKKEPSQFNNSNGLTGRSSISTQNSPATASRACVKGDIRAPMLTSSEQDSGPVSEPAAARPPSPESAMPTDDEFVDAEISHTPTYHDILRSEGGTVDRMPYDNKGVNDNGFTTVSHKNLRPVWRSSAFRLQTKIRLFNACVKTVLLYGCETWKKTVQTTNKLQVFVNRCLRNILGIRWFDFVSNEELWRRTHQKPVAETVKERKWRWIAHVLRRTEDVPKEALTWHPEGGKRRLGRPRETWQRSVKKEMGQAGMSWEDVSELAQDRKEWRRFTSALCSPAEIGNK</sequence>
<evidence type="ECO:0000313" key="4">
    <source>
        <dbReference type="Proteomes" id="UP000653454"/>
    </source>
</evidence>
<protein>
    <submittedName>
        <fullName evidence="3">(diamondback moth) hypothetical protein</fullName>
    </submittedName>
</protein>
<evidence type="ECO:0000259" key="2">
    <source>
        <dbReference type="Pfam" id="PF20049"/>
    </source>
</evidence>
<dbReference type="EMBL" id="CAJHNJ030000073">
    <property type="protein sequence ID" value="CAG9134144.1"/>
    <property type="molecule type" value="Genomic_DNA"/>
</dbReference>
<dbReference type="PANTHER" id="PTHR47027:SF25">
    <property type="entry name" value="REVERSE TRANSCRIPTASE DOMAIN-CONTAINING PROTEIN"/>
    <property type="match status" value="1"/>
</dbReference>
<comment type="caution">
    <text evidence="3">The sequence shown here is derived from an EMBL/GenBank/DDBJ whole genome shotgun (WGS) entry which is preliminary data.</text>
</comment>
<reference evidence="3" key="1">
    <citation type="submission" date="2020-11" db="EMBL/GenBank/DDBJ databases">
        <authorList>
            <person name="Whiteford S."/>
        </authorList>
    </citation>
    <scope>NUCLEOTIDE SEQUENCE</scope>
</reference>
<dbReference type="Pfam" id="PF20049">
    <property type="entry name" value="DUF6451"/>
    <property type="match status" value="1"/>
</dbReference>
<evidence type="ECO:0000313" key="3">
    <source>
        <dbReference type="EMBL" id="CAG9134144.1"/>
    </source>
</evidence>
<organism evidence="3 4">
    <name type="scientific">Plutella xylostella</name>
    <name type="common">Diamondback moth</name>
    <name type="synonym">Plutella maculipennis</name>
    <dbReference type="NCBI Taxonomy" id="51655"/>
    <lineage>
        <taxon>Eukaryota</taxon>
        <taxon>Metazoa</taxon>
        <taxon>Ecdysozoa</taxon>
        <taxon>Arthropoda</taxon>
        <taxon>Hexapoda</taxon>
        <taxon>Insecta</taxon>
        <taxon>Pterygota</taxon>
        <taxon>Neoptera</taxon>
        <taxon>Endopterygota</taxon>
        <taxon>Lepidoptera</taxon>
        <taxon>Glossata</taxon>
        <taxon>Ditrysia</taxon>
        <taxon>Yponomeutoidea</taxon>
        <taxon>Plutellidae</taxon>
        <taxon>Plutella</taxon>
    </lineage>
</organism>
<proteinExistence type="predicted"/>
<name>A0A8S4G2P2_PLUXY</name>
<dbReference type="PANTHER" id="PTHR47027">
    <property type="entry name" value="REVERSE TRANSCRIPTASE DOMAIN-CONTAINING PROTEIN"/>
    <property type="match status" value="1"/>
</dbReference>
<evidence type="ECO:0000256" key="1">
    <source>
        <dbReference type="SAM" id="MobiDB-lite"/>
    </source>
</evidence>
<feature type="domain" description="DUF6451" evidence="2">
    <location>
        <begin position="281"/>
        <end position="310"/>
    </location>
</feature>
<dbReference type="AlphaFoldDB" id="A0A8S4G2P2"/>
<gene>
    <name evidence="3" type="ORF">PLXY2_LOCUS12378</name>
</gene>
<feature type="region of interest" description="Disordered" evidence="1">
    <location>
        <begin position="206"/>
        <end position="232"/>
    </location>
</feature>
<dbReference type="Proteomes" id="UP000653454">
    <property type="component" value="Unassembled WGS sequence"/>
</dbReference>
<feature type="region of interest" description="Disordered" evidence="1">
    <location>
        <begin position="153"/>
        <end position="194"/>
    </location>
</feature>
<feature type="compositionally biased region" description="Polar residues" evidence="1">
    <location>
        <begin position="169"/>
        <end position="191"/>
    </location>
</feature>